<dbReference type="EMBL" id="KQ030513">
    <property type="protein sequence ID" value="KJZ76165.1"/>
    <property type="molecule type" value="Genomic_DNA"/>
</dbReference>
<feature type="region of interest" description="Disordered" evidence="1">
    <location>
        <begin position="126"/>
        <end position="185"/>
    </location>
</feature>
<protein>
    <submittedName>
        <fullName evidence="2">Uncharacterized protein</fullName>
    </submittedName>
</protein>
<reference evidence="2 3" key="1">
    <citation type="journal article" date="2014" name="Genome Biol. Evol.">
        <title>Comparative genomics and transcriptomics analyses reveal divergent lifestyle features of nematode endoparasitic fungus Hirsutella minnesotensis.</title>
        <authorList>
            <person name="Lai Y."/>
            <person name="Liu K."/>
            <person name="Zhang X."/>
            <person name="Zhang X."/>
            <person name="Li K."/>
            <person name="Wang N."/>
            <person name="Shu C."/>
            <person name="Wu Y."/>
            <person name="Wang C."/>
            <person name="Bushley K.E."/>
            <person name="Xiang M."/>
            <person name="Liu X."/>
        </authorList>
    </citation>
    <scope>NUCLEOTIDE SEQUENCE [LARGE SCALE GENOMIC DNA]</scope>
    <source>
        <strain evidence="2 3">3608</strain>
    </source>
</reference>
<gene>
    <name evidence="2" type="ORF">HIM_04621</name>
</gene>
<evidence type="ECO:0000313" key="3">
    <source>
        <dbReference type="Proteomes" id="UP000054481"/>
    </source>
</evidence>
<evidence type="ECO:0000256" key="1">
    <source>
        <dbReference type="SAM" id="MobiDB-lite"/>
    </source>
</evidence>
<organism evidence="2 3">
    <name type="scientific">Hirsutella minnesotensis 3608</name>
    <dbReference type="NCBI Taxonomy" id="1043627"/>
    <lineage>
        <taxon>Eukaryota</taxon>
        <taxon>Fungi</taxon>
        <taxon>Dikarya</taxon>
        <taxon>Ascomycota</taxon>
        <taxon>Pezizomycotina</taxon>
        <taxon>Sordariomycetes</taxon>
        <taxon>Hypocreomycetidae</taxon>
        <taxon>Hypocreales</taxon>
        <taxon>Ophiocordycipitaceae</taxon>
        <taxon>Hirsutella</taxon>
    </lineage>
</organism>
<feature type="region of interest" description="Disordered" evidence="1">
    <location>
        <begin position="284"/>
        <end position="317"/>
    </location>
</feature>
<accession>A0A0F7ZPV6</accession>
<keyword evidence="3" id="KW-1185">Reference proteome</keyword>
<sequence>MKGRPVEELVYECMFPRPKSTDPQNFNALLQRSLIPEVRQETQAFYGHLETQEAKYPGLDYTNATHRIRLSRWPWHHRLFRAFNYLGLTYAEISALTKWEGTKWAKEKFEKEQGLVIRDTTADGFPDWVEPTEQHRVSQGRAPARSIAPRTLTNTQAEVEGEPEEEVEEEEEEDGAEEESDEELESVGIELNERLRAQAARREAGETSAVLDEEWEQWLKYAIETGELTVVTEQMTEQMFRRATSSSSVIPAALIPPSMLSAARAGQWSEIPEFLQSVLRRTLEAEDRGRNQPSSRSSTTTESSRRQAADDQIRSRLSWPRRTYSDLRLPIGGASTASRTARAPGA</sequence>
<dbReference type="AlphaFoldDB" id="A0A0F7ZPV6"/>
<proteinExistence type="predicted"/>
<name>A0A0F7ZPV6_9HYPO</name>
<dbReference type="Proteomes" id="UP000054481">
    <property type="component" value="Unassembled WGS sequence"/>
</dbReference>
<evidence type="ECO:0000313" key="2">
    <source>
        <dbReference type="EMBL" id="KJZ76165.1"/>
    </source>
</evidence>
<feature type="compositionally biased region" description="Basic and acidic residues" evidence="1">
    <location>
        <begin position="303"/>
        <end position="314"/>
    </location>
</feature>
<feature type="compositionally biased region" description="Acidic residues" evidence="1">
    <location>
        <begin position="159"/>
        <end position="185"/>
    </location>
</feature>
<dbReference type="OrthoDB" id="4106209at2759"/>